<dbReference type="AlphaFoldDB" id="A0A378W0S8"/>
<name>A0A378W0S8_NEIGO</name>
<sequence>MSKDKTRRNIESVRFIPPKIGGEGFGSFQIRYKIPVAFEE</sequence>
<evidence type="ECO:0000313" key="1">
    <source>
        <dbReference type="EMBL" id="SUA24094.1"/>
    </source>
</evidence>
<gene>
    <name evidence="1" type="ORF">NCTC11421_02084</name>
</gene>
<protein>
    <submittedName>
        <fullName evidence="1">Uncharacterized protein</fullName>
    </submittedName>
</protein>
<dbReference type="EMBL" id="UGRI01000001">
    <property type="protein sequence ID" value="SUA24094.1"/>
    <property type="molecule type" value="Genomic_DNA"/>
</dbReference>
<proteinExistence type="predicted"/>
<organism evidence="1">
    <name type="scientific">Neisseria gonorrhoeae</name>
    <dbReference type="NCBI Taxonomy" id="485"/>
    <lineage>
        <taxon>Bacteria</taxon>
        <taxon>Pseudomonadati</taxon>
        <taxon>Pseudomonadota</taxon>
        <taxon>Betaproteobacteria</taxon>
        <taxon>Neisseriales</taxon>
        <taxon>Neisseriaceae</taxon>
        <taxon>Neisseria</taxon>
    </lineage>
</organism>
<accession>A0A378W0S8</accession>
<reference evidence="1" key="1">
    <citation type="submission" date="2018-06" db="EMBL/GenBank/DDBJ databases">
        <authorList>
            <consortium name="Pathogen Informatics"/>
            <person name="Doyle S."/>
        </authorList>
    </citation>
    <scope>NUCLEOTIDE SEQUENCE [LARGE SCALE GENOMIC DNA]</scope>
    <source>
        <strain evidence="1">NCTC11421</strain>
    </source>
</reference>